<sequence>MTPGAVTTFTTSCRLEPGIFFIFNSRFVAGQIRRDGVFANIWAVSRIEAIMKSLSQIIDDGRRREEATHREIMAAGEWLTAEQINARQSAPPVDRKQPASDWQKSRRIFSVIFDDKEYFAGYQFDTMCQPLPIIRDLLAVFDPRYDSWTIAAWFHFPNGWIAGTRGHEDEPMAPMDALDRPDDVITAVQFMHGGYVA</sequence>
<name>A0A9X1RMM1_9BURK</name>
<dbReference type="AlphaFoldDB" id="A0A9X1RMM1"/>
<evidence type="ECO:0000313" key="1">
    <source>
        <dbReference type="EMBL" id="MCG5072347.1"/>
    </source>
</evidence>
<dbReference type="EMBL" id="JAKLJA010000002">
    <property type="protein sequence ID" value="MCG5072347.1"/>
    <property type="molecule type" value="Genomic_DNA"/>
</dbReference>
<organism evidence="1 2">
    <name type="scientific">Paraburkholderia tagetis</name>
    <dbReference type="NCBI Taxonomy" id="2913261"/>
    <lineage>
        <taxon>Bacteria</taxon>
        <taxon>Pseudomonadati</taxon>
        <taxon>Pseudomonadota</taxon>
        <taxon>Betaproteobacteria</taxon>
        <taxon>Burkholderiales</taxon>
        <taxon>Burkholderiaceae</taxon>
        <taxon>Paraburkholderia</taxon>
    </lineage>
</organism>
<comment type="caution">
    <text evidence="1">The sequence shown here is derived from an EMBL/GenBank/DDBJ whole genome shotgun (WGS) entry which is preliminary data.</text>
</comment>
<protein>
    <recommendedName>
        <fullName evidence="3">Antitoxin Xre/MbcA/ParS-like toxin-binding domain-containing protein</fullName>
    </recommendedName>
</protein>
<evidence type="ECO:0000313" key="2">
    <source>
        <dbReference type="Proteomes" id="UP001139308"/>
    </source>
</evidence>
<dbReference type="RefSeq" id="WP_238462139.1">
    <property type="nucleotide sequence ID" value="NZ_JAKLJA010000002.1"/>
</dbReference>
<dbReference type="Proteomes" id="UP001139308">
    <property type="component" value="Unassembled WGS sequence"/>
</dbReference>
<reference evidence="1" key="1">
    <citation type="submission" date="2022-01" db="EMBL/GenBank/DDBJ databases">
        <title>Genome sequence and assembly of Parabukholderia sp. RG36.</title>
        <authorList>
            <person name="Chhetri G."/>
        </authorList>
    </citation>
    <scope>NUCLEOTIDE SEQUENCE</scope>
    <source>
        <strain evidence="1">RG36</strain>
    </source>
</reference>
<gene>
    <name evidence="1" type="ORF">L5014_03030</name>
</gene>
<evidence type="ECO:0008006" key="3">
    <source>
        <dbReference type="Google" id="ProtNLM"/>
    </source>
</evidence>
<accession>A0A9X1RMM1</accession>
<keyword evidence="2" id="KW-1185">Reference proteome</keyword>
<proteinExistence type="predicted"/>